<dbReference type="InterPro" id="IPR051973">
    <property type="entry name" value="tRNA_Anticodon_Mtase-Reg"/>
</dbReference>
<keyword evidence="3 7" id="KW-0853">WD repeat</keyword>
<reference evidence="9 10" key="1">
    <citation type="journal article" date="2020" name="bioRxiv">
        <title>Whole genome comparisons of ergot fungi reveals the divergence and evolution of species within the genus Claviceps are the result of varying mechanisms driving genome evolution and host range expansion.</title>
        <authorList>
            <person name="Wyka S.A."/>
            <person name="Mondo S.J."/>
            <person name="Liu M."/>
            <person name="Dettman J."/>
            <person name="Nalam V."/>
            <person name="Broders K.D."/>
        </authorList>
    </citation>
    <scope>NUCLEOTIDE SEQUENCE [LARGE SCALE GENOMIC DNA]</scope>
    <source>
        <strain evidence="9 10">CCC 1485</strain>
    </source>
</reference>
<keyword evidence="2" id="KW-0963">Cytoplasm</keyword>
<dbReference type="AlphaFoldDB" id="A0A9P7SDM2"/>
<dbReference type="EMBL" id="SRPO01000677">
    <property type="protein sequence ID" value="KAG5930871.1"/>
    <property type="molecule type" value="Genomic_DNA"/>
</dbReference>
<keyword evidence="5" id="KW-0677">Repeat</keyword>
<dbReference type="Pfam" id="PF00400">
    <property type="entry name" value="WD40"/>
    <property type="match status" value="2"/>
</dbReference>
<sequence length="1266" mass="137291">MASATPPVMHSLPICPASDASPAPPLPIRMSGTANLTQLKEATDNVPSQRRSITLQRQLAQVPITSVAFFTTPLGTRFFLAGQDGELAIYPDAQPPPQSPLFTLPIFEDQPIHGIRVQGPRLLLWGASQIALLDGESLTEDHPPVLLATTTAPDWIYDAALSPFCVDDAVLATAHNEVVVLRYHPSNNPGEKGTVVLGNVASPSRPMLYSAHLLWESASRVLIAAGTVFGDVLVWRYSIAEDEHAMVVVLRGHEGSIYGVDVSAPLVLRDGTRRRLLASCSDDRTIRIWDISLDGDEAEAEAEAAAAVAAAASTHEGTQCVEAHDTGFKAAQTYDALQADSGEGEARPVAVGMGHASRIWGVRFALNSSEAECVLDGDALCVYSFGEDSTTQRWKLALEPREASTMDHLRGQLTHQHTYALHHGKHIWARALDVHAQGEVEILTGGADGKISAIREQALHGDGMQSFGPVFMALDVSDALGQGAGKGDSFSSRETFSRYDFLSENQMLAITNAGRLFVGDLLARTWAEVIVEDDESIVQDLKRCYVLRTMHGHDGAAVIGTTNGKVYYFHRHQQHQVHDSGHDRDQSTQYRLVCTAEVPGRITEINYLSSSDQQLISILVHIHGSSSSHLLSLTPSGEVVQRELLTGLDARFVAVSATRLDDLIILGSRHGYIALLTRHEDHTWQPILETATRSRDAITAIVPLPTATKNHHQIITTPSCPYILTTSRDSKYRIYHINQTPHPPHSTPSLTLIHETSPPFGPMIEGAWFTTSTSTSTSTPELILYGFRSKDFIIWNESTGEELATINCGGAHRTFRLQHDPRAEPHRYRFAYTRTSKLCISSQIDVPCRTVRRGTHGREVRALSANKRFVASGAEDTSIRIWECMPAVPEGAGVGRRELGGGATMRNMACIKAHVTGLQKLRWFGDEYLFSSAGNEEFFAWRVRRLGDGSAYAGLAVMCEGVFTEKSPVGDLRILDFDVSWAAGGPEGQGRMVVTLAFSNSSLKTYEYECGGGSGSFRLLAEGRYTGACITQLRHLGFWDGASEEDVGESDGSGSGNGNGNGTELHVLTASTDGHLVLWGGAYLDGEAGTQRYSLEAAYAVHQSSIKSLDMSREGIQIRVVTGGDDNALGYVQIAEMQSGTGTERRTSYGFVSRAIIRKAHTAAVNGVALLPVGHYRRQLDDQGPEDTLAVSVSNDQRVKVWRISAHEARDVRVSLAACMSSGVADPGDVAIICPGPGQESQIVLGGVGVEVWRVQHADAQRDDMS</sequence>
<dbReference type="InterPro" id="IPR019775">
    <property type="entry name" value="WD40_repeat_CS"/>
</dbReference>
<evidence type="ECO:0000256" key="2">
    <source>
        <dbReference type="ARBA" id="ARBA00022490"/>
    </source>
</evidence>
<evidence type="ECO:0000256" key="5">
    <source>
        <dbReference type="ARBA" id="ARBA00022737"/>
    </source>
</evidence>
<proteinExistence type="inferred from homology"/>
<dbReference type="InterPro" id="IPR036322">
    <property type="entry name" value="WD40_repeat_dom_sf"/>
</dbReference>
<organism evidence="9 10">
    <name type="scientific">Claviceps pazoutovae</name>
    <dbReference type="NCBI Taxonomy" id="1649127"/>
    <lineage>
        <taxon>Eukaryota</taxon>
        <taxon>Fungi</taxon>
        <taxon>Dikarya</taxon>
        <taxon>Ascomycota</taxon>
        <taxon>Pezizomycotina</taxon>
        <taxon>Sordariomycetes</taxon>
        <taxon>Hypocreomycetidae</taxon>
        <taxon>Hypocreales</taxon>
        <taxon>Clavicipitaceae</taxon>
        <taxon>Claviceps</taxon>
    </lineage>
</organism>
<evidence type="ECO:0000313" key="9">
    <source>
        <dbReference type="EMBL" id="KAG5930871.1"/>
    </source>
</evidence>
<name>A0A9P7SDM2_9HYPO</name>
<gene>
    <name evidence="9" type="ORF">E4U60_006724</name>
</gene>
<dbReference type="PROSITE" id="PS00678">
    <property type="entry name" value="WD_REPEATS_1"/>
    <property type="match status" value="1"/>
</dbReference>
<dbReference type="Gene3D" id="2.130.10.10">
    <property type="entry name" value="YVTN repeat-like/Quinoprotein amine dehydrogenase"/>
    <property type="match status" value="3"/>
</dbReference>
<evidence type="ECO:0000313" key="10">
    <source>
        <dbReference type="Proteomes" id="UP000706124"/>
    </source>
</evidence>
<feature type="compositionally biased region" description="Gly residues" evidence="8">
    <location>
        <begin position="1051"/>
        <end position="1061"/>
    </location>
</feature>
<comment type="subcellular location">
    <subcellularLocation>
        <location evidence="1">Cytoplasm</location>
    </subcellularLocation>
</comment>
<evidence type="ECO:0000256" key="1">
    <source>
        <dbReference type="ARBA" id="ARBA00004496"/>
    </source>
</evidence>
<keyword evidence="4" id="KW-0819">tRNA processing</keyword>
<dbReference type="InterPro" id="IPR001680">
    <property type="entry name" value="WD40_rpt"/>
</dbReference>
<dbReference type="GO" id="GO:0030488">
    <property type="term" value="P:tRNA methylation"/>
    <property type="evidence" value="ECO:0007669"/>
    <property type="project" value="TreeGrafter"/>
</dbReference>
<evidence type="ECO:0000256" key="4">
    <source>
        <dbReference type="ARBA" id="ARBA00022694"/>
    </source>
</evidence>
<comment type="similarity">
    <text evidence="6">Belongs to the WD repeat WDR6 family.</text>
</comment>
<evidence type="ECO:0000256" key="6">
    <source>
        <dbReference type="ARBA" id="ARBA00038255"/>
    </source>
</evidence>
<dbReference type="SMART" id="SM00320">
    <property type="entry name" value="WD40"/>
    <property type="match status" value="10"/>
</dbReference>
<dbReference type="Proteomes" id="UP000706124">
    <property type="component" value="Unassembled WGS sequence"/>
</dbReference>
<dbReference type="OrthoDB" id="5594999at2759"/>
<keyword evidence="10" id="KW-1185">Reference proteome</keyword>
<accession>A0A9P7SDM2</accession>
<dbReference type="PANTHER" id="PTHR14344:SF3">
    <property type="entry name" value="WD REPEAT-CONTAINING PROTEIN 6"/>
    <property type="match status" value="1"/>
</dbReference>
<dbReference type="PROSITE" id="PS50082">
    <property type="entry name" value="WD_REPEATS_2"/>
    <property type="match status" value="2"/>
</dbReference>
<dbReference type="PANTHER" id="PTHR14344">
    <property type="entry name" value="WD REPEAT PROTEIN"/>
    <property type="match status" value="1"/>
</dbReference>
<feature type="region of interest" description="Disordered" evidence="8">
    <location>
        <begin position="1044"/>
        <end position="1065"/>
    </location>
</feature>
<protein>
    <submittedName>
        <fullName evidence="9">Uncharacterized protein</fullName>
    </submittedName>
</protein>
<dbReference type="GO" id="GO:0005737">
    <property type="term" value="C:cytoplasm"/>
    <property type="evidence" value="ECO:0007669"/>
    <property type="project" value="UniProtKB-SubCell"/>
</dbReference>
<evidence type="ECO:0000256" key="8">
    <source>
        <dbReference type="SAM" id="MobiDB-lite"/>
    </source>
</evidence>
<comment type="caution">
    <text evidence="9">The sequence shown here is derived from an EMBL/GenBank/DDBJ whole genome shotgun (WGS) entry which is preliminary data.</text>
</comment>
<feature type="repeat" description="WD" evidence="7">
    <location>
        <begin position="853"/>
        <end position="883"/>
    </location>
</feature>
<evidence type="ECO:0000256" key="7">
    <source>
        <dbReference type="PROSITE-ProRule" id="PRU00221"/>
    </source>
</evidence>
<dbReference type="InterPro" id="IPR015943">
    <property type="entry name" value="WD40/YVTN_repeat-like_dom_sf"/>
</dbReference>
<evidence type="ECO:0000256" key="3">
    <source>
        <dbReference type="ARBA" id="ARBA00022574"/>
    </source>
</evidence>
<dbReference type="SUPFAM" id="SSF50978">
    <property type="entry name" value="WD40 repeat-like"/>
    <property type="match status" value="4"/>
</dbReference>
<feature type="repeat" description="WD" evidence="7">
    <location>
        <begin position="250"/>
        <end position="292"/>
    </location>
</feature>